<sequence length="646" mass="73943">MVKHAFAKFATDFERISGLKFVSNGNQSPTFQMPDSTSNTTPTSNKRKRQIYDSEISPDDNNYSTSIQSKQYHIGGDDTFSFALNIDNDLNSITTLTSPTPLEPHQIQSEISPINSNSTSLNYHPLNVKPVHFTSPIIQNNNLLSKQLFNTSSMTTYESVMEILSFIVEAKLNKTQSQSFLNLLHKLLPPCNLPNKIYDLMDMVTDIEDKYFKVYFCEECESVSKHSQTICKCGEIFDINKFFYMIDFDKELSLKFNTLSYYEATKYYSHEYLRKKKSHDIMQEIYDGSTYQKQISAFTRIHNSEEINVSYIINNDGVAAHKSRTNDENFENYVHETFGTNSNKNNQSIVNRKPAISVFEDENIEKSTIEEQYLFGAEDEEPSMETNVNRNFEKRPSQQSNNQFSSPLKKRKLASQQLISNAGHTEVEDEEEDLANCSLVISPPPFDEEETSSAANNMLFGNDEENVSGPILEAGLYTGRSRDRKSRIKSSYYEPGSPLNTGLENNPSMIISSSPLLKYTVPSTESASNNNMLNDSITNRSSILNESLRERDDIIDQLNNEAEGERRKLKEYKLLIEKLQSENAHLKQQNSSIKKKNEEILIETEKENNTRELEIQSLKEKIAEQQTTINLQNLSKTQKESKFTRN</sequence>
<reference evidence="3 4" key="1">
    <citation type="journal article" date="2010" name="Cell">
        <title>The genome of Naegleria gruberi illuminates early eukaryotic versatility.</title>
        <authorList>
            <person name="Fritz-Laylin L.K."/>
            <person name="Prochnik S.E."/>
            <person name="Ginger M.L."/>
            <person name="Dacks J.B."/>
            <person name="Carpenter M.L."/>
            <person name="Field M.C."/>
            <person name="Kuo A."/>
            <person name="Paredez A."/>
            <person name="Chapman J."/>
            <person name="Pham J."/>
            <person name="Shu S."/>
            <person name="Neupane R."/>
            <person name="Cipriano M."/>
            <person name="Mancuso J."/>
            <person name="Tu H."/>
            <person name="Salamov A."/>
            <person name="Lindquist E."/>
            <person name="Shapiro H."/>
            <person name="Lucas S."/>
            <person name="Grigoriev I.V."/>
            <person name="Cande W.Z."/>
            <person name="Fulton C."/>
            <person name="Rokhsar D.S."/>
            <person name="Dawson S.C."/>
        </authorList>
    </citation>
    <scope>NUCLEOTIDE SEQUENCE [LARGE SCALE GENOMIC DNA]</scope>
    <source>
        <strain evidence="3 4">NEG-M</strain>
    </source>
</reference>
<keyword evidence="4" id="KW-1185">Reference proteome</keyword>
<protein>
    <submittedName>
        <fullName evidence="3">Predicted protein</fullName>
    </submittedName>
</protein>
<dbReference type="GeneID" id="8860826"/>
<feature type="region of interest" description="Disordered" evidence="2">
    <location>
        <begin position="25"/>
        <end position="64"/>
    </location>
</feature>
<dbReference type="AlphaFoldDB" id="D2W4M4"/>
<dbReference type="KEGG" id="ngr:NAEGRDRAFT_76358"/>
<feature type="coiled-coil region" evidence="1">
    <location>
        <begin position="548"/>
        <end position="628"/>
    </location>
</feature>
<evidence type="ECO:0000313" key="4">
    <source>
        <dbReference type="Proteomes" id="UP000006671"/>
    </source>
</evidence>
<organism evidence="4">
    <name type="scientific">Naegleria gruberi</name>
    <name type="common">Amoeba</name>
    <dbReference type="NCBI Taxonomy" id="5762"/>
    <lineage>
        <taxon>Eukaryota</taxon>
        <taxon>Discoba</taxon>
        <taxon>Heterolobosea</taxon>
        <taxon>Tetramitia</taxon>
        <taxon>Eutetramitia</taxon>
        <taxon>Vahlkampfiidae</taxon>
        <taxon>Naegleria</taxon>
    </lineage>
</organism>
<dbReference type="RefSeq" id="XP_002668720.1">
    <property type="nucleotide sequence ID" value="XM_002668674.1"/>
</dbReference>
<feature type="compositionally biased region" description="Polar residues" evidence="2">
    <location>
        <begin position="25"/>
        <end position="35"/>
    </location>
</feature>
<proteinExistence type="predicted"/>
<accession>D2W4M4</accession>
<evidence type="ECO:0000313" key="3">
    <source>
        <dbReference type="EMBL" id="EFC35976.1"/>
    </source>
</evidence>
<dbReference type="EMBL" id="GG738966">
    <property type="protein sequence ID" value="EFC35976.1"/>
    <property type="molecule type" value="Genomic_DNA"/>
</dbReference>
<dbReference type="InParanoid" id="D2W4M4"/>
<feature type="compositionally biased region" description="Low complexity" evidence="2">
    <location>
        <begin position="397"/>
        <end position="406"/>
    </location>
</feature>
<dbReference type="OrthoDB" id="10681804at2759"/>
<feature type="region of interest" description="Disordered" evidence="2">
    <location>
        <begin position="378"/>
        <end position="413"/>
    </location>
</feature>
<evidence type="ECO:0000256" key="1">
    <source>
        <dbReference type="SAM" id="Coils"/>
    </source>
</evidence>
<gene>
    <name evidence="3" type="ORF">NAEGRDRAFT_76358</name>
</gene>
<keyword evidence="1" id="KW-0175">Coiled coil</keyword>
<evidence type="ECO:0000256" key="2">
    <source>
        <dbReference type="SAM" id="MobiDB-lite"/>
    </source>
</evidence>
<name>D2W4M4_NAEGR</name>
<dbReference type="Proteomes" id="UP000006671">
    <property type="component" value="Unassembled WGS sequence"/>
</dbReference>
<dbReference type="VEuPathDB" id="AmoebaDB:NAEGRDRAFT_76358"/>